<dbReference type="InterPro" id="IPR006186">
    <property type="entry name" value="Ser/Thr-sp_prot-phosphatase"/>
</dbReference>
<dbReference type="PANTHER" id="PTHR42850">
    <property type="entry name" value="METALLOPHOSPHOESTERASE"/>
    <property type="match status" value="1"/>
</dbReference>
<gene>
    <name evidence="2" type="ORF">SAMN05421759_104259</name>
</gene>
<dbReference type="PRINTS" id="PR00114">
    <property type="entry name" value="STPHPHTASE"/>
</dbReference>
<dbReference type="InterPro" id="IPR004843">
    <property type="entry name" value="Calcineurin-like_PHP"/>
</dbReference>
<evidence type="ECO:0000313" key="2">
    <source>
        <dbReference type="EMBL" id="SIS84629.1"/>
    </source>
</evidence>
<dbReference type="EMBL" id="FTOQ01000004">
    <property type="protein sequence ID" value="SIS84629.1"/>
    <property type="molecule type" value="Genomic_DNA"/>
</dbReference>
<dbReference type="OrthoDB" id="9807890at2"/>
<dbReference type="AlphaFoldDB" id="A0A1N7MF95"/>
<sequence length="236" mass="25867">MIYAIGDIHGQADQLDRALEAIAAADPGAPVVFLGDYTDRGPDSRGVLDRLAAGRAAGENWTFLLGNHDDLLHDFVTGPPPTLRDPAFWLSPNVGGRETAASYGIDPDPRRPDADIHAELRAAMPDTHLDFLRDLRLSHETDAQFFCHAGIRPGVPLRDQVKRDLIWIRDPFLSDARDHGKLIVHGHTALETPRHYGNRLNLDGGAGYGRPLVPVRLSGRRAFALEDGTAREIVSI</sequence>
<dbReference type="Proteomes" id="UP000186684">
    <property type="component" value="Unassembled WGS sequence"/>
</dbReference>
<dbReference type="CDD" id="cd00144">
    <property type="entry name" value="MPP_PPP_family"/>
    <property type="match status" value="1"/>
</dbReference>
<dbReference type="GO" id="GO:0016791">
    <property type="term" value="F:phosphatase activity"/>
    <property type="evidence" value="ECO:0007669"/>
    <property type="project" value="TreeGrafter"/>
</dbReference>
<feature type="domain" description="Calcineurin-like phosphoesterase" evidence="1">
    <location>
        <begin position="2"/>
        <end position="191"/>
    </location>
</feature>
<protein>
    <submittedName>
        <fullName evidence="2">Serine/threonine protein phosphatase 1</fullName>
    </submittedName>
</protein>
<evidence type="ECO:0000259" key="1">
    <source>
        <dbReference type="Pfam" id="PF00149"/>
    </source>
</evidence>
<dbReference type="InterPro" id="IPR050126">
    <property type="entry name" value="Ap4A_hydrolase"/>
</dbReference>
<dbReference type="STRING" id="633194.SAMN05421759_104259"/>
<organism evidence="2 3">
    <name type="scientific">Roseivivax lentus</name>
    <dbReference type="NCBI Taxonomy" id="633194"/>
    <lineage>
        <taxon>Bacteria</taxon>
        <taxon>Pseudomonadati</taxon>
        <taxon>Pseudomonadota</taxon>
        <taxon>Alphaproteobacteria</taxon>
        <taxon>Rhodobacterales</taxon>
        <taxon>Roseobacteraceae</taxon>
        <taxon>Roseivivax</taxon>
    </lineage>
</organism>
<keyword evidence="3" id="KW-1185">Reference proteome</keyword>
<dbReference type="GO" id="GO:0005737">
    <property type="term" value="C:cytoplasm"/>
    <property type="evidence" value="ECO:0007669"/>
    <property type="project" value="TreeGrafter"/>
</dbReference>
<accession>A0A1N7MF95</accession>
<dbReference type="RefSeq" id="WP_076447722.1">
    <property type="nucleotide sequence ID" value="NZ_FTOQ01000004.1"/>
</dbReference>
<dbReference type="SUPFAM" id="SSF56300">
    <property type="entry name" value="Metallo-dependent phosphatases"/>
    <property type="match status" value="1"/>
</dbReference>
<dbReference type="Pfam" id="PF00149">
    <property type="entry name" value="Metallophos"/>
    <property type="match status" value="1"/>
</dbReference>
<dbReference type="GO" id="GO:0008803">
    <property type="term" value="F:bis(5'-nucleosyl)-tetraphosphatase (symmetrical) activity"/>
    <property type="evidence" value="ECO:0007669"/>
    <property type="project" value="TreeGrafter"/>
</dbReference>
<dbReference type="Gene3D" id="3.60.21.10">
    <property type="match status" value="1"/>
</dbReference>
<dbReference type="InterPro" id="IPR029052">
    <property type="entry name" value="Metallo-depent_PP-like"/>
</dbReference>
<reference evidence="3" key="1">
    <citation type="submission" date="2017-01" db="EMBL/GenBank/DDBJ databases">
        <authorList>
            <person name="Varghese N."/>
            <person name="Submissions S."/>
        </authorList>
    </citation>
    <scope>NUCLEOTIDE SEQUENCE [LARGE SCALE GENOMIC DNA]</scope>
    <source>
        <strain evidence="3">DSM 29430</strain>
    </source>
</reference>
<proteinExistence type="predicted"/>
<name>A0A1N7MF95_9RHOB</name>
<dbReference type="PANTHER" id="PTHR42850:SF4">
    <property type="entry name" value="ZINC-DEPENDENT ENDOPOLYPHOSPHATASE"/>
    <property type="match status" value="1"/>
</dbReference>
<dbReference type="GO" id="GO:0110154">
    <property type="term" value="P:RNA decapping"/>
    <property type="evidence" value="ECO:0007669"/>
    <property type="project" value="TreeGrafter"/>
</dbReference>
<evidence type="ECO:0000313" key="3">
    <source>
        <dbReference type="Proteomes" id="UP000186684"/>
    </source>
</evidence>